<keyword evidence="8" id="KW-1015">Disulfide bond</keyword>
<keyword evidence="15" id="KW-1185">Reference proteome</keyword>
<dbReference type="InterPro" id="IPR013098">
    <property type="entry name" value="Ig_I-set"/>
</dbReference>
<dbReference type="PANTHER" id="PTHR10075:SF103">
    <property type="entry name" value="ROUNDABOUT HOMOLOG 4"/>
    <property type="match status" value="1"/>
</dbReference>
<dbReference type="SMART" id="SM00409">
    <property type="entry name" value="IG"/>
    <property type="match status" value="2"/>
</dbReference>
<dbReference type="PROSITE" id="PS50835">
    <property type="entry name" value="IG_LIKE"/>
    <property type="match status" value="2"/>
</dbReference>
<accession>A0A913XRR1</accession>
<evidence type="ECO:0000256" key="4">
    <source>
        <dbReference type="ARBA" id="ARBA00022525"/>
    </source>
</evidence>
<keyword evidence="9" id="KW-0325">Glycoprotein</keyword>
<dbReference type="InterPro" id="IPR002181">
    <property type="entry name" value="Fibrinogen_a/b/g_C_dom"/>
</dbReference>
<evidence type="ECO:0000259" key="12">
    <source>
        <dbReference type="PROSITE" id="PS51406"/>
    </source>
</evidence>
<dbReference type="Pfam" id="PF01410">
    <property type="entry name" value="COLFI"/>
    <property type="match status" value="1"/>
</dbReference>
<evidence type="ECO:0000256" key="6">
    <source>
        <dbReference type="ARBA" id="ARBA00023119"/>
    </source>
</evidence>
<evidence type="ECO:0000256" key="3">
    <source>
        <dbReference type="ARBA" id="ARBA00022475"/>
    </source>
</evidence>
<dbReference type="SUPFAM" id="SSF48726">
    <property type="entry name" value="Immunoglobulin"/>
    <property type="match status" value="2"/>
</dbReference>
<proteinExistence type="predicted"/>
<feature type="domain" description="Ig-like" evidence="11">
    <location>
        <begin position="25"/>
        <end position="109"/>
    </location>
</feature>
<evidence type="ECO:0000313" key="14">
    <source>
        <dbReference type="EnsemblMetazoa" id="XP_020908663.1"/>
    </source>
</evidence>
<evidence type="ECO:0000256" key="9">
    <source>
        <dbReference type="ARBA" id="ARBA00023180"/>
    </source>
</evidence>
<dbReference type="SMART" id="SM00408">
    <property type="entry name" value="IGc2"/>
    <property type="match status" value="2"/>
</dbReference>
<dbReference type="GeneID" id="110246639"/>
<dbReference type="KEGG" id="epa:110246639"/>
<dbReference type="OMA" id="CNCDENS"/>
<dbReference type="CDD" id="cd00096">
    <property type="entry name" value="Ig"/>
    <property type="match status" value="1"/>
</dbReference>
<dbReference type="Gene3D" id="2.60.40.10">
    <property type="entry name" value="Immunoglobulins"/>
    <property type="match status" value="2"/>
</dbReference>
<dbReference type="InterPro" id="IPR007110">
    <property type="entry name" value="Ig-like_dom"/>
</dbReference>
<evidence type="ECO:0000256" key="10">
    <source>
        <dbReference type="ARBA" id="ARBA00023319"/>
    </source>
</evidence>
<sequence length="294" mass="31835">MYTCTARSALGVAMASSHLTVQVPPVFSTKPKSVIAEENFDVTLHCGASGLPRPTISWTRSIGDLPKTRAKVLSNNSLVIQDIKKEDGASYFCKAENLLGRVTTHAQITVLPSLKFTVRPSLQSTQFIGMKAVLHCQASDAFHLEWLKDNKPLGGSVIVHSNGTLVITKASTQNNGNYVCIARNFHRSIRTKTQLLVRNPKSCSEIKKKLPSKPSGNYVIDPDGQSGQSPFTVYCDMTDKGGVGVTVVSHDSEARTLVDGYAQSPGSYSKDVRYNGASMAQLAKLTQISTNCEQ</sequence>
<dbReference type="PROSITE" id="PS51461">
    <property type="entry name" value="NC1_FIB"/>
    <property type="match status" value="1"/>
</dbReference>
<dbReference type="AlphaFoldDB" id="A0A913XRR1"/>
<dbReference type="GO" id="GO:0005201">
    <property type="term" value="F:extracellular matrix structural constituent"/>
    <property type="evidence" value="ECO:0007669"/>
    <property type="project" value="InterPro"/>
</dbReference>
<organism evidence="14 15">
    <name type="scientific">Exaiptasia diaphana</name>
    <name type="common">Tropical sea anemone</name>
    <name type="synonym">Aiptasia pulchella</name>
    <dbReference type="NCBI Taxonomy" id="2652724"/>
    <lineage>
        <taxon>Eukaryota</taxon>
        <taxon>Metazoa</taxon>
        <taxon>Cnidaria</taxon>
        <taxon>Anthozoa</taxon>
        <taxon>Hexacorallia</taxon>
        <taxon>Actiniaria</taxon>
        <taxon>Aiptasiidae</taxon>
        <taxon>Exaiptasia</taxon>
    </lineage>
</organism>
<evidence type="ECO:0000256" key="1">
    <source>
        <dbReference type="ARBA" id="ARBA00004236"/>
    </source>
</evidence>
<keyword evidence="6" id="KW-0176">Collagen</keyword>
<dbReference type="PROSITE" id="PS51406">
    <property type="entry name" value="FIBRINOGEN_C_2"/>
    <property type="match status" value="1"/>
</dbReference>
<dbReference type="PANTHER" id="PTHR10075">
    <property type="entry name" value="BASIGIN RELATED"/>
    <property type="match status" value="1"/>
</dbReference>
<dbReference type="FunFam" id="2.60.40.10:FF:000005">
    <property type="entry name" value="Neuronal cell adhesion molecule"/>
    <property type="match status" value="1"/>
</dbReference>
<evidence type="ECO:0000256" key="5">
    <source>
        <dbReference type="ARBA" id="ARBA00022737"/>
    </source>
</evidence>
<keyword evidence="3" id="KW-1003">Cell membrane</keyword>
<name>A0A913XRR1_EXADI</name>
<keyword evidence="4" id="KW-0964">Secreted</keyword>
<keyword evidence="5" id="KW-0677">Repeat</keyword>
<dbReference type="GO" id="GO:0007156">
    <property type="term" value="P:homophilic cell adhesion via plasma membrane adhesion molecules"/>
    <property type="evidence" value="ECO:0007669"/>
    <property type="project" value="TreeGrafter"/>
</dbReference>
<dbReference type="GO" id="GO:0098632">
    <property type="term" value="F:cell-cell adhesion mediator activity"/>
    <property type="evidence" value="ECO:0007669"/>
    <property type="project" value="TreeGrafter"/>
</dbReference>
<dbReference type="OrthoDB" id="428111at2759"/>
<dbReference type="InterPro" id="IPR036179">
    <property type="entry name" value="Ig-like_dom_sf"/>
</dbReference>
<protein>
    <submittedName>
        <fullName evidence="14">Uncharacterized protein</fullName>
    </submittedName>
</protein>
<dbReference type="EnsemblMetazoa" id="XM_021053004.2">
    <property type="protein sequence ID" value="XP_020908663.1"/>
    <property type="gene ID" value="LOC110246639"/>
</dbReference>
<dbReference type="InterPro" id="IPR003598">
    <property type="entry name" value="Ig_sub2"/>
</dbReference>
<feature type="domain" description="Fibrillar collagen NC1" evidence="13">
    <location>
        <begin position="172"/>
        <end position="294"/>
    </location>
</feature>
<dbReference type="InterPro" id="IPR036056">
    <property type="entry name" value="Fibrinogen-like_C"/>
</dbReference>
<dbReference type="Gene3D" id="2.60.120.1000">
    <property type="match status" value="1"/>
</dbReference>
<evidence type="ECO:0000256" key="8">
    <source>
        <dbReference type="ARBA" id="ARBA00023157"/>
    </source>
</evidence>
<dbReference type="InterPro" id="IPR000885">
    <property type="entry name" value="Fib_collagen_C"/>
</dbReference>
<evidence type="ECO:0000313" key="15">
    <source>
        <dbReference type="Proteomes" id="UP000887567"/>
    </source>
</evidence>
<dbReference type="GO" id="GO:0030424">
    <property type="term" value="C:axon"/>
    <property type="evidence" value="ECO:0007669"/>
    <property type="project" value="TreeGrafter"/>
</dbReference>
<dbReference type="GO" id="GO:0005886">
    <property type="term" value="C:plasma membrane"/>
    <property type="evidence" value="ECO:0007669"/>
    <property type="project" value="UniProtKB-SubCell"/>
</dbReference>
<dbReference type="Proteomes" id="UP000887567">
    <property type="component" value="Unplaced"/>
</dbReference>
<dbReference type="Pfam" id="PF13927">
    <property type="entry name" value="Ig_3"/>
    <property type="match status" value="1"/>
</dbReference>
<dbReference type="Pfam" id="PF07679">
    <property type="entry name" value="I-set"/>
    <property type="match status" value="1"/>
</dbReference>
<dbReference type="GO" id="GO:0070593">
    <property type="term" value="P:dendrite self-avoidance"/>
    <property type="evidence" value="ECO:0007669"/>
    <property type="project" value="TreeGrafter"/>
</dbReference>
<dbReference type="GO" id="GO:0005576">
    <property type="term" value="C:extracellular region"/>
    <property type="evidence" value="ECO:0007669"/>
    <property type="project" value="UniProtKB-SubCell"/>
</dbReference>
<dbReference type="SUPFAM" id="SSF56496">
    <property type="entry name" value="Fibrinogen C-terminal domain-like"/>
    <property type="match status" value="1"/>
</dbReference>
<evidence type="ECO:0000259" key="13">
    <source>
        <dbReference type="PROSITE" id="PS51461"/>
    </source>
</evidence>
<keyword evidence="10" id="KW-0393">Immunoglobulin domain</keyword>
<dbReference type="GO" id="GO:0007411">
    <property type="term" value="P:axon guidance"/>
    <property type="evidence" value="ECO:0007669"/>
    <property type="project" value="TreeGrafter"/>
</dbReference>
<dbReference type="GO" id="GO:0005581">
    <property type="term" value="C:collagen trimer"/>
    <property type="evidence" value="ECO:0007669"/>
    <property type="project" value="UniProtKB-KW"/>
</dbReference>
<dbReference type="InterPro" id="IPR013783">
    <property type="entry name" value="Ig-like_fold"/>
</dbReference>
<dbReference type="RefSeq" id="XP_020908663.1">
    <property type="nucleotide sequence ID" value="XM_021053004.2"/>
</dbReference>
<evidence type="ECO:0000259" key="11">
    <source>
        <dbReference type="PROSITE" id="PS50835"/>
    </source>
</evidence>
<dbReference type="InterPro" id="IPR003599">
    <property type="entry name" value="Ig_sub"/>
</dbReference>
<feature type="domain" description="Ig-like" evidence="11">
    <location>
        <begin position="112"/>
        <end position="197"/>
    </location>
</feature>
<comment type="subcellular location">
    <subcellularLocation>
        <location evidence="1">Cell membrane</location>
    </subcellularLocation>
    <subcellularLocation>
        <location evidence="2">Secreted</location>
    </subcellularLocation>
</comment>
<feature type="domain" description="Fibrinogen C-terminal" evidence="12">
    <location>
        <begin position="194"/>
        <end position="250"/>
    </location>
</feature>
<dbReference type="NCBIfam" id="NF040941">
    <property type="entry name" value="GGGWT_bact"/>
    <property type="match status" value="1"/>
</dbReference>
<evidence type="ECO:0000256" key="2">
    <source>
        <dbReference type="ARBA" id="ARBA00004613"/>
    </source>
</evidence>
<evidence type="ECO:0000256" key="7">
    <source>
        <dbReference type="ARBA" id="ARBA00023136"/>
    </source>
</evidence>
<reference evidence="14" key="1">
    <citation type="submission" date="2022-11" db="UniProtKB">
        <authorList>
            <consortium name="EnsemblMetazoa"/>
        </authorList>
    </citation>
    <scope>IDENTIFICATION</scope>
</reference>
<keyword evidence="7" id="KW-0472">Membrane</keyword>